<evidence type="ECO:0000313" key="2">
    <source>
        <dbReference type="EMBL" id="EMD31907.1"/>
    </source>
</evidence>
<sequence>MQKAVCHAGHFAAWENRRRGAACNSVRGRHRGSKSWREADSDSKWKPKFQHGGAPYRNMSRRQPTKGIVASRSGSCVSKMRTAEFPPDPEIQHCPTIQRNLSFE</sequence>
<organism evidence="2 3">
    <name type="scientific">Ceriporiopsis subvermispora (strain B)</name>
    <name type="common">White-rot fungus</name>
    <name type="synonym">Gelatoporia subvermispora</name>
    <dbReference type="NCBI Taxonomy" id="914234"/>
    <lineage>
        <taxon>Eukaryota</taxon>
        <taxon>Fungi</taxon>
        <taxon>Dikarya</taxon>
        <taxon>Basidiomycota</taxon>
        <taxon>Agaricomycotina</taxon>
        <taxon>Agaricomycetes</taxon>
        <taxon>Polyporales</taxon>
        <taxon>Gelatoporiaceae</taxon>
        <taxon>Gelatoporia</taxon>
    </lineage>
</organism>
<feature type="compositionally biased region" description="Basic and acidic residues" evidence="1">
    <location>
        <begin position="35"/>
        <end position="45"/>
    </location>
</feature>
<feature type="region of interest" description="Disordered" evidence="1">
    <location>
        <begin position="23"/>
        <end position="104"/>
    </location>
</feature>
<gene>
    <name evidence="2" type="ORF">CERSUDRAFT_69007</name>
</gene>
<keyword evidence="3" id="KW-1185">Reference proteome</keyword>
<evidence type="ECO:0000313" key="3">
    <source>
        <dbReference type="Proteomes" id="UP000016930"/>
    </source>
</evidence>
<reference evidence="2 3" key="1">
    <citation type="journal article" date="2012" name="Proc. Natl. Acad. Sci. U.S.A.">
        <title>Comparative genomics of Ceriporiopsis subvermispora and Phanerochaete chrysosporium provide insight into selective ligninolysis.</title>
        <authorList>
            <person name="Fernandez-Fueyo E."/>
            <person name="Ruiz-Duenas F.J."/>
            <person name="Ferreira P."/>
            <person name="Floudas D."/>
            <person name="Hibbett D.S."/>
            <person name="Canessa P."/>
            <person name="Larrondo L.F."/>
            <person name="James T.Y."/>
            <person name="Seelenfreund D."/>
            <person name="Lobos S."/>
            <person name="Polanco R."/>
            <person name="Tello M."/>
            <person name="Honda Y."/>
            <person name="Watanabe T."/>
            <person name="Watanabe T."/>
            <person name="Ryu J.S."/>
            <person name="Kubicek C.P."/>
            <person name="Schmoll M."/>
            <person name="Gaskell J."/>
            <person name="Hammel K.E."/>
            <person name="St John F.J."/>
            <person name="Vanden Wymelenberg A."/>
            <person name="Sabat G."/>
            <person name="Splinter BonDurant S."/>
            <person name="Syed K."/>
            <person name="Yadav J.S."/>
            <person name="Doddapaneni H."/>
            <person name="Subramanian V."/>
            <person name="Lavin J.L."/>
            <person name="Oguiza J.A."/>
            <person name="Perez G."/>
            <person name="Pisabarro A.G."/>
            <person name="Ramirez L."/>
            <person name="Santoyo F."/>
            <person name="Master E."/>
            <person name="Coutinho P.M."/>
            <person name="Henrissat B."/>
            <person name="Lombard V."/>
            <person name="Magnuson J.K."/>
            <person name="Kuees U."/>
            <person name="Hori C."/>
            <person name="Igarashi K."/>
            <person name="Samejima M."/>
            <person name="Held B.W."/>
            <person name="Barry K.W."/>
            <person name="LaButti K.M."/>
            <person name="Lapidus A."/>
            <person name="Lindquist E.A."/>
            <person name="Lucas S.M."/>
            <person name="Riley R."/>
            <person name="Salamov A.A."/>
            <person name="Hoffmeister D."/>
            <person name="Schwenk D."/>
            <person name="Hadar Y."/>
            <person name="Yarden O."/>
            <person name="de Vries R.P."/>
            <person name="Wiebenga A."/>
            <person name="Stenlid J."/>
            <person name="Eastwood D."/>
            <person name="Grigoriev I.V."/>
            <person name="Berka R.M."/>
            <person name="Blanchette R.A."/>
            <person name="Kersten P."/>
            <person name="Martinez A.T."/>
            <person name="Vicuna R."/>
            <person name="Cullen D."/>
        </authorList>
    </citation>
    <scope>NUCLEOTIDE SEQUENCE [LARGE SCALE GENOMIC DNA]</scope>
    <source>
        <strain evidence="2 3">B</strain>
    </source>
</reference>
<proteinExistence type="predicted"/>
<accession>M2R0Y8</accession>
<protein>
    <submittedName>
        <fullName evidence="2">Uncharacterized protein</fullName>
    </submittedName>
</protein>
<dbReference type="EMBL" id="KB445814">
    <property type="protein sequence ID" value="EMD31907.1"/>
    <property type="molecule type" value="Genomic_DNA"/>
</dbReference>
<name>M2R0Y8_CERS8</name>
<dbReference type="HOGENOM" id="CLU_2249810_0_0_1"/>
<evidence type="ECO:0000256" key="1">
    <source>
        <dbReference type="SAM" id="MobiDB-lite"/>
    </source>
</evidence>
<feature type="compositionally biased region" description="Polar residues" evidence="1">
    <location>
        <begin position="95"/>
        <end position="104"/>
    </location>
</feature>
<dbReference type="Proteomes" id="UP000016930">
    <property type="component" value="Unassembled WGS sequence"/>
</dbReference>
<dbReference type="AlphaFoldDB" id="M2R0Y8"/>